<evidence type="ECO:0000256" key="1">
    <source>
        <dbReference type="SAM" id="SignalP"/>
    </source>
</evidence>
<evidence type="ECO:0008006" key="4">
    <source>
        <dbReference type="Google" id="ProtNLM"/>
    </source>
</evidence>
<keyword evidence="1" id="KW-0732">Signal</keyword>
<keyword evidence="3" id="KW-1185">Reference proteome</keyword>
<evidence type="ECO:0000313" key="2">
    <source>
        <dbReference type="EMBL" id="CAJ0607118.1"/>
    </source>
</evidence>
<organism evidence="2 3">
    <name type="scientific">Cylicocyclus nassatus</name>
    <name type="common">Nematode worm</name>
    <dbReference type="NCBI Taxonomy" id="53992"/>
    <lineage>
        <taxon>Eukaryota</taxon>
        <taxon>Metazoa</taxon>
        <taxon>Ecdysozoa</taxon>
        <taxon>Nematoda</taxon>
        <taxon>Chromadorea</taxon>
        <taxon>Rhabditida</taxon>
        <taxon>Rhabditina</taxon>
        <taxon>Rhabditomorpha</taxon>
        <taxon>Strongyloidea</taxon>
        <taxon>Strongylidae</taxon>
        <taxon>Cylicocyclus</taxon>
    </lineage>
</organism>
<gene>
    <name evidence="2" type="ORF">CYNAS_LOCUS19101</name>
</gene>
<proteinExistence type="predicted"/>
<evidence type="ECO:0000313" key="3">
    <source>
        <dbReference type="Proteomes" id="UP001176961"/>
    </source>
</evidence>
<feature type="signal peptide" evidence="1">
    <location>
        <begin position="1"/>
        <end position="16"/>
    </location>
</feature>
<comment type="caution">
    <text evidence="2">The sequence shown here is derived from an EMBL/GenBank/DDBJ whole genome shotgun (WGS) entry which is preliminary data.</text>
</comment>
<protein>
    <recommendedName>
        <fullName evidence="4">Secreted protein</fullName>
    </recommendedName>
</protein>
<feature type="chain" id="PRO_5041305185" description="Secreted protein" evidence="1">
    <location>
        <begin position="17"/>
        <end position="65"/>
    </location>
</feature>
<name>A0AA36HBS8_CYLNA</name>
<dbReference type="EMBL" id="CATQJL010000316">
    <property type="protein sequence ID" value="CAJ0607118.1"/>
    <property type="molecule type" value="Genomic_DNA"/>
</dbReference>
<sequence>MLAWLSLILLCSLASARDSSYSSGSILRDVRAIAPSYSSWCIFYPERCRLFNAHDSIGGYRRRFL</sequence>
<dbReference type="Proteomes" id="UP001176961">
    <property type="component" value="Unassembled WGS sequence"/>
</dbReference>
<dbReference type="AlphaFoldDB" id="A0AA36HBS8"/>
<reference evidence="2" key="1">
    <citation type="submission" date="2023-07" db="EMBL/GenBank/DDBJ databases">
        <authorList>
            <consortium name="CYATHOMIX"/>
        </authorList>
    </citation>
    <scope>NUCLEOTIDE SEQUENCE</scope>
    <source>
        <strain evidence="2">N/A</strain>
    </source>
</reference>
<accession>A0AA36HBS8</accession>